<keyword evidence="6" id="KW-1185">Reference proteome</keyword>
<evidence type="ECO:0008006" key="7">
    <source>
        <dbReference type="Google" id="ProtNLM"/>
    </source>
</evidence>
<keyword evidence="3" id="KW-0560">Oxidoreductase</keyword>
<dbReference type="PANTHER" id="PTHR42901:SF1">
    <property type="entry name" value="ALCOHOL DEHYDROGENASE"/>
    <property type="match status" value="1"/>
</dbReference>
<protein>
    <recommendedName>
        <fullName evidence="7">Oxidoreductase</fullName>
    </recommendedName>
</protein>
<dbReference type="Gene3D" id="3.40.50.720">
    <property type="entry name" value="NAD(P)-binding Rossmann-like Domain"/>
    <property type="match status" value="1"/>
</dbReference>
<dbReference type="PROSITE" id="PS00061">
    <property type="entry name" value="ADH_SHORT"/>
    <property type="match status" value="1"/>
</dbReference>
<evidence type="ECO:0000256" key="2">
    <source>
        <dbReference type="ARBA" id="ARBA00022857"/>
    </source>
</evidence>
<dbReference type="SUPFAM" id="SSF51735">
    <property type="entry name" value="NAD(P)-binding Rossmann-fold domains"/>
    <property type="match status" value="1"/>
</dbReference>
<evidence type="ECO:0000313" key="6">
    <source>
        <dbReference type="Proteomes" id="UP001334248"/>
    </source>
</evidence>
<gene>
    <name evidence="5" type="ORF">PMZ80_010316</name>
</gene>
<proteinExistence type="inferred from homology"/>
<evidence type="ECO:0000256" key="3">
    <source>
        <dbReference type="ARBA" id="ARBA00023002"/>
    </source>
</evidence>
<dbReference type="InterPro" id="IPR002347">
    <property type="entry name" value="SDR_fam"/>
</dbReference>
<dbReference type="Proteomes" id="UP001334248">
    <property type="component" value="Unassembled WGS sequence"/>
</dbReference>
<comment type="caution">
    <text evidence="5">The sequence shown here is derived from an EMBL/GenBank/DDBJ whole genome shotgun (WGS) entry which is preliminary data.</text>
</comment>
<evidence type="ECO:0000256" key="4">
    <source>
        <dbReference type="RuleBase" id="RU000363"/>
    </source>
</evidence>
<dbReference type="EMBL" id="JAVHJV010000017">
    <property type="protein sequence ID" value="KAK5937310.1"/>
    <property type="molecule type" value="Genomic_DNA"/>
</dbReference>
<dbReference type="GeneID" id="90003765"/>
<dbReference type="PRINTS" id="PR00081">
    <property type="entry name" value="GDHRDH"/>
</dbReference>
<accession>A0ABR0RAM9</accession>
<keyword evidence="2" id="KW-0521">NADP</keyword>
<organism evidence="5 6">
    <name type="scientific">Knufia obscura</name>
    <dbReference type="NCBI Taxonomy" id="1635080"/>
    <lineage>
        <taxon>Eukaryota</taxon>
        <taxon>Fungi</taxon>
        <taxon>Dikarya</taxon>
        <taxon>Ascomycota</taxon>
        <taxon>Pezizomycotina</taxon>
        <taxon>Eurotiomycetes</taxon>
        <taxon>Chaetothyriomycetidae</taxon>
        <taxon>Chaetothyriales</taxon>
        <taxon>Trichomeriaceae</taxon>
        <taxon>Knufia</taxon>
    </lineage>
</organism>
<name>A0ABR0RAM9_9EURO</name>
<evidence type="ECO:0000256" key="1">
    <source>
        <dbReference type="ARBA" id="ARBA00006484"/>
    </source>
</evidence>
<dbReference type="InterPro" id="IPR020904">
    <property type="entry name" value="Sc_DH/Rdtase_CS"/>
</dbReference>
<dbReference type="PANTHER" id="PTHR42901">
    <property type="entry name" value="ALCOHOL DEHYDROGENASE"/>
    <property type="match status" value="1"/>
</dbReference>
<dbReference type="RefSeq" id="XP_064725400.1">
    <property type="nucleotide sequence ID" value="XM_064878706.1"/>
</dbReference>
<comment type="similarity">
    <text evidence="1 4">Belongs to the short-chain dehydrogenases/reductases (SDR) family.</text>
</comment>
<dbReference type="Pfam" id="PF00106">
    <property type="entry name" value="adh_short"/>
    <property type="match status" value="1"/>
</dbReference>
<evidence type="ECO:0000313" key="5">
    <source>
        <dbReference type="EMBL" id="KAK5937310.1"/>
    </source>
</evidence>
<dbReference type="CDD" id="cd05346">
    <property type="entry name" value="SDR_c5"/>
    <property type="match status" value="1"/>
</dbReference>
<dbReference type="PRINTS" id="PR00080">
    <property type="entry name" value="SDRFAMILY"/>
</dbReference>
<reference evidence="5 6" key="1">
    <citation type="journal article" date="2023" name="Res Sq">
        <title>Genomic and morphological characterization of Knufia obscura isolated from the Mars 2020 spacecraft assembly facility.</title>
        <authorList>
            <person name="Chander A.M."/>
            <person name="Teixeira M.M."/>
            <person name="Singh N.K."/>
            <person name="Williams M.P."/>
            <person name="Parker C.W."/>
            <person name="Leo P."/>
            <person name="Stajich J.E."/>
            <person name="Torok T."/>
            <person name="Tighe S."/>
            <person name="Mason C.E."/>
            <person name="Venkateswaran K."/>
        </authorList>
    </citation>
    <scope>NUCLEOTIDE SEQUENCE [LARGE SCALE GENOMIC DNA]</scope>
    <source>
        <strain evidence="5 6">CCFEE 5817</strain>
    </source>
</reference>
<sequence>MTKVSALYIECSSDVAAYARDLLYSDPTAINLNYLSDNPLQLRVLASAMSKRFEGKTVLITGASSGIGRSTAFEFARSCPKNLKLVLTARRIDSLKQVASEINKEVGDGVRVLPVQLDVSKADEVRNFVGQLPDEFKEVDVLVNNAGLVKGVAKAPEIAEEDVDVMFATNVTGLINMTQAILPSMLKRNNGDGSGDIINIGSIAGREPYIGGSIYCATKAAVRSFTESLRKELIAKRIRVIAIDPGQVETEFSLVRFGGNKSKADAVYAGCEPLTPDDIAETIVFAAGRRENVVIADTLIFPNHQAAATIMHRKST</sequence>
<dbReference type="InterPro" id="IPR036291">
    <property type="entry name" value="NAD(P)-bd_dom_sf"/>
</dbReference>